<dbReference type="EMBL" id="MU274907">
    <property type="protein sequence ID" value="KAI0090627.1"/>
    <property type="molecule type" value="Genomic_DNA"/>
</dbReference>
<organism evidence="1 2">
    <name type="scientific">Irpex rosettiformis</name>
    <dbReference type="NCBI Taxonomy" id="378272"/>
    <lineage>
        <taxon>Eukaryota</taxon>
        <taxon>Fungi</taxon>
        <taxon>Dikarya</taxon>
        <taxon>Basidiomycota</taxon>
        <taxon>Agaricomycotina</taxon>
        <taxon>Agaricomycetes</taxon>
        <taxon>Polyporales</taxon>
        <taxon>Irpicaceae</taxon>
        <taxon>Irpex</taxon>
    </lineage>
</organism>
<gene>
    <name evidence="1" type="ORF">BDY19DRAFT_723815</name>
</gene>
<name>A0ACB8U8J9_9APHY</name>
<reference evidence="1" key="1">
    <citation type="journal article" date="2021" name="Environ. Microbiol.">
        <title>Gene family expansions and transcriptome signatures uncover fungal adaptations to wood decay.</title>
        <authorList>
            <person name="Hage H."/>
            <person name="Miyauchi S."/>
            <person name="Viragh M."/>
            <person name="Drula E."/>
            <person name="Min B."/>
            <person name="Chaduli D."/>
            <person name="Navarro D."/>
            <person name="Favel A."/>
            <person name="Norest M."/>
            <person name="Lesage-Meessen L."/>
            <person name="Balint B."/>
            <person name="Merenyi Z."/>
            <person name="de Eugenio L."/>
            <person name="Morin E."/>
            <person name="Martinez A.T."/>
            <person name="Baldrian P."/>
            <person name="Stursova M."/>
            <person name="Martinez M.J."/>
            <person name="Novotny C."/>
            <person name="Magnuson J.K."/>
            <person name="Spatafora J.W."/>
            <person name="Maurice S."/>
            <person name="Pangilinan J."/>
            <person name="Andreopoulos W."/>
            <person name="LaButti K."/>
            <person name="Hundley H."/>
            <person name="Na H."/>
            <person name="Kuo A."/>
            <person name="Barry K."/>
            <person name="Lipzen A."/>
            <person name="Henrissat B."/>
            <person name="Riley R."/>
            <person name="Ahrendt S."/>
            <person name="Nagy L.G."/>
            <person name="Grigoriev I.V."/>
            <person name="Martin F."/>
            <person name="Rosso M.N."/>
        </authorList>
    </citation>
    <scope>NUCLEOTIDE SEQUENCE</scope>
    <source>
        <strain evidence="1">CBS 384.51</strain>
    </source>
</reference>
<evidence type="ECO:0000313" key="1">
    <source>
        <dbReference type="EMBL" id="KAI0090627.1"/>
    </source>
</evidence>
<accession>A0ACB8U8J9</accession>
<dbReference type="Proteomes" id="UP001055072">
    <property type="component" value="Unassembled WGS sequence"/>
</dbReference>
<keyword evidence="2" id="KW-1185">Reference proteome</keyword>
<evidence type="ECO:0000313" key="2">
    <source>
        <dbReference type="Proteomes" id="UP001055072"/>
    </source>
</evidence>
<proteinExistence type="predicted"/>
<protein>
    <submittedName>
        <fullName evidence="1">Uncharacterized protein</fullName>
    </submittedName>
</protein>
<comment type="caution">
    <text evidence="1">The sequence shown here is derived from an EMBL/GenBank/DDBJ whole genome shotgun (WGS) entry which is preliminary data.</text>
</comment>
<sequence>MCQAVIASVPQVRLTRRSCMLYDLGENKRNTRSAMLQSPEKRLIVKEGGLPNADGTMKAESYDGSPSQLVGRTVGISENENNPAPSKHSAEFKRLDAQWAHTITAAFAVDLSQVLSSPLLPSTANSHNIFRFARKCACPVSTAQASECIIVRHIS</sequence>